<dbReference type="PROSITE" id="PS51736">
    <property type="entry name" value="RECOMBINASES_3"/>
    <property type="match status" value="1"/>
</dbReference>
<keyword evidence="6" id="KW-1185">Reference proteome</keyword>
<dbReference type="EMBL" id="CP036164">
    <property type="protein sequence ID" value="QBF46393.1"/>
    <property type="molecule type" value="Genomic_DNA"/>
</dbReference>
<evidence type="ECO:0000313" key="5">
    <source>
        <dbReference type="EMBL" id="QBF46393.1"/>
    </source>
</evidence>
<keyword evidence="1" id="KW-0175">Coiled coil</keyword>
<feature type="compositionally biased region" description="Basic residues" evidence="2">
    <location>
        <begin position="8"/>
        <end position="20"/>
    </location>
</feature>
<dbReference type="Proteomes" id="UP000290408">
    <property type="component" value="Chromosome"/>
</dbReference>
<evidence type="ECO:0000256" key="2">
    <source>
        <dbReference type="SAM" id="MobiDB-lite"/>
    </source>
</evidence>
<dbReference type="RefSeq" id="WP_130629614.1">
    <property type="nucleotide sequence ID" value="NZ_CP036164.1"/>
</dbReference>
<name>A0A4P6MY04_9MICO</name>
<protein>
    <recommendedName>
        <fullName evidence="7">Recombinase family protein</fullName>
    </recommendedName>
</protein>
<dbReference type="GO" id="GO:0000150">
    <property type="term" value="F:DNA strand exchange activity"/>
    <property type="evidence" value="ECO:0007669"/>
    <property type="project" value="InterPro"/>
</dbReference>
<dbReference type="InterPro" id="IPR036162">
    <property type="entry name" value="Resolvase-like_N_sf"/>
</dbReference>
<evidence type="ECO:0000256" key="1">
    <source>
        <dbReference type="SAM" id="Coils"/>
    </source>
</evidence>
<dbReference type="InterPro" id="IPR006119">
    <property type="entry name" value="Resolv_N"/>
</dbReference>
<dbReference type="KEGG" id="jli:EXU32_09100"/>
<dbReference type="Gene3D" id="3.90.1750.20">
    <property type="entry name" value="Putative Large Serine Recombinase, Chain B, Domain 2"/>
    <property type="match status" value="1"/>
</dbReference>
<feature type="domain" description="Recombinase" evidence="4">
    <location>
        <begin position="182"/>
        <end position="293"/>
    </location>
</feature>
<proteinExistence type="predicted"/>
<dbReference type="InterPro" id="IPR011109">
    <property type="entry name" value="DNA_bind_recombinase_dom"/>
</dbReference>
<dbReference type="Pfam" id="PF00239">
    <property type="entry name" value="Resolvase"/>
    <property type="match status" value="1"/>
</dbReference>
<dbReference type="AlphaFoldDB" id="A0A4P6MY04"/>
<evidence type="ECO:0008006" key="7">
    <source>
        <dbReference type="Google" id="ProtNLM"/>
    </source>
</evidence>
<feature type="domain" description="Resolvase/invertase-type recombinase catalytic" evidence="3">
    <location>
        <begin position="25"/>
        <end position="173"/>
    </location>
</feature>
<dbReference type="PANTHER" id="PTHR30461">
    <property type="entry name" value="DNA-INVERTASE FROM LAMBDOID PROPHAGE"/>
    <property type="match status" value="1"/>
</dbReference>
<accession>A0A4P6MY04</accession>
<evidence type="ECO:0000259" key="3">
    <source>
        <dbReference type="PROSITE" id="PS51736"/>
    </source>
</evidence>
<dbReference type="SUPFAM" id="SSF53041">
    <property type="entry name" value="Resolvase-like"/>
    <property type="match status" value="1"/>
</dbReference>
<sequence>MSAPTVQSRRRSQARSRKSSQTKVKTAVYCRISRDAAMEGLGVERQEQACRKYAEAREWEVDESWVLVENDTSATRGRRPKFEALVAAMKAGEVRAVIAYRLDRLVRRLDDAVRFIEVAKEHDVLVATVGGDLDLTTAQGRGQTALLAVVANMEADATSERVLRRNEQARLSGRMAQRGMRPYGWSKDHKRPRPTEARVVKEMCERLAAGDSLSEIARSLNGRGIKTAGDRRWDVRKVREVAGNPRHAGYIFHGREIVYDDAGHPVMAEGVTPIISTSLHDEVVHALENRRVVVDNWTSTRRHLLSGTLTRCGTCGEKLLPHQQTNGKVSYRCRGHLSRDRDQTDRYVLDQVRDYALKVEPRRVEWRVEETVDRTKEITALEDRLADLEDKFVSNGGDPARLARMTQKIEAEIEALQTERREALQMRAGHRMASHEYGQFDLTKAFEYSASLLPNGDERDVWTQEQQKKWDKETKEQKAGKDVVPEIPVLTEAQKNKADGLKEQKAKAINAQRYWIRMYVERVVIHPTKVRGRKFDTDSIEIVWRDPDSWYLQGTVLAD</sequence>
<gene>
    <name evidence="5" type="ORF">EXU32_09100</name>
</gene>
<dbReference type="GO" id="GO:0003677">
    <property type="term" value="F:DNA binding"/>
    <property type="evidence" value="ECO:0007669"/>
    <property type="project" value="InterPro"/>
</dbReference>
<dbReference type="InterPro" id="IPR050639">
    <property type="entry name" value="SSR_resolvase"/>
</dbReference>
<organism evidence="5 6">
    <name type="scientific">Janibacter limosus</name>
    <dbReference type="NCBI Taxonomy" id="53458"/>
    <lineage>
        <taxon>Bacteria</taxon>
        <taxon>Bacillati</taxon>
        <taxon>Actinomycetota</taxon>
        <taxon>Actinomycetes</taxon>
        <taxon>Micrococcales</taxon>
        <taxon>Intrasporangiaceae</taxon>
        <taxon>Janibacter</taxon>
    </lineage>
</organism>
<evidence type="ECO:0000313" key="6">
    <source>
        <dbReference type="Proteomes" id="UP000290408"/>
    </source>
</evidence>
<dbReference type="SMART" id="SM00857">
    <property type="entry name" value="Resolvase"/>
    <property type="match status" value="1"/>
</dbReference>
<dbReference type="PANTHER" id="PTHR30461:SF23">
    <property type="entry name" value="DNA RECOMBINASE-RELATED"/>
    <property type="match status" value="1"/>
</dbReference>
<dbReference type="PROSITE" id="PS51737">
    <property type="entry name" value="RECOMBINASE_DNA_BIND"/>
    <property type="match status" value="1"/>
</dbReference>
<dbReference type="OrthoDB" id="4500247at2"/>
<feature type="region of interest" description="Disordered" evidence="2">
    <location>
        <begin position="1"/>
        <end position="22"/>
    </location>
</feature>
<dbReference type="InterPro" id="IPR038109">
    <property type="entry name" value="DNA_bind_recomb_sf"/>
</dbReference>
<reference evidence="5 6" key="1">
    <citation type="submission" date="2019-02" db="EMBL/GenBank/DDBJ databases">
        <title>Genomic data mining of an Antarctic deep-sea actinobacterium, Janibacterlimosus P3-3-X1.</title>
        <authorList>
            <person name="Liao L."/>
            <person name="Chen B."/>
        </authorList>
    </citation>
    <scope>NUCLEOTIDE SEQUENCE [LARGE SCALE GENOMIC DNA]</scope>
    <source>
        <strain evidence="5 6">P3-3-X1</strain>
    </source>
</reference>
<dbReference type="CDD" id="cd00338">
    <property type="entry name" value="Ser_Recombinase"/>
    <property type="match status" value="1"/>
</dbReference>
<evidence type="ECO:0000259" key="4">
    <source>
        <dbReference type="PROSITE" id="PS51737"/>
    </source>
</evidence>
<dbReference type="Gene3D" id="3.40.50.1390">
    <property type="entry name" value="Resolvase, N-terminal catalytic domain"/>
    <property type="match status" value="1"/>
</dbReference>
<feature type="coiled-coil region" evidence="1">
    <location>
        <begin position="371"/>
        <end position="426"/>
    </location>
</feature>
<dbReference type="Pfam" id="PF07508">
    <property type="entry name" value="Recombinase"/>
    <property type="match status" value="1"/>
</dbReference>